<evidence type="ECO:0000256" key="1">
    <source>
        <dbReference type="SAM" id="Phobius"/>
    </source>
</evidence>
<dbReference type="Proteomes" id="UP000029714">
    <property type="component" value="Unassembled WGS sequence"/>
</dbReference>
<feature type="transmembrane region" description="Helical" evidence="1">
    <location>
        <begin position="82"/>
        <end position="102"/>
    </location>
</feature>
<dbReference type="AlphaFoldDB" id="A0A099BAL0"/>
<dbReference type="EMBL" id="JRMP02000012">
    <property type="protein sequence ID" value="TLD93707.1"/>
    <property type="molecule type" value="Genomic_DNA"/>
</dbReference>
<feature type="transmembrane region" description="Helical" evidence="1">
    <location>
        <begin position="188"/>
        <end position="207"/>
    </location>
</feature>
<proteinExistence type="predicted"/>
<keyword evidence="1" id="KW-1133">Transmembrane helix</keyword>
<reference evidence="3 4" key="1">
    <citation type="journal article" date="2014" name="Genome Announc.">
        <title>Draft genome sequences of eight enterohepatic helicobacter species isolated from both laboratory and wild rodents.</title>
        <authorList>
            <person name="Sheh A."/>
            <person name="Shen Z."/>
            <person name="Fox J.G."/>
        </authorList>
    </citation>
    <scope>NUCLEOTIDE SEQUENCE [LARGE SCALE GENOMIC DNA]</scope>
    <source>
        <strain evidence="3 4">MIT 97-6194</strain>
    </source>
</reference>
<keyword evidence="1" id="KW-0812">Transmembrane</keyword>
<reference evidence="3" key="3">
    <citation type="submission" date="2018-04" db="EMBL/GenBank/DDBJ databases">
        <authorList>
            <person name="Sheh A."/>
            <person name="Shen Z."/>
            <person name="Mannion A.J."/>
            <person name="Fox J.G."/>
        </authorList>
    </citation>
    <scope>NUCLEOTIDE SEQUENCE</scope>
    <source>
        <strain evidence="3">MIT 97-6194</strain>
    </source>
</reference>
<reference evidence="3 4" key="2">
    <citation type="journal article" date="2016" name="Infect. Immun.">
        <title>Helicobacter saguini, a Novel Helicobacter Isolated from Cotton-Top Tamarins with Ulcerative Colitis, Has Proinflammatory Properties and Induces Typhlocolitis and Dysplasia in Gnotobiotic IL-10-/- Mice.</title>
        <authorList>
            <person name="Shen Z."/>
            <person name="Mannion A."/>
            <person name="Whary M.T."/>
            <person name="Muthupalani S."/>
            <person name="Sheh A."/>
            <person name="Feng Y."/>
            <person name="Gong G."/>
            <person name="Vandamme P."/>
            <person name="Holcombe H.R."/>
            <person name="Paster B.J."/>
            <person name="Fox J.G."/>
        </authorList>
    </citation>
    <scope>NUCLEOTIDE SEQUENCE [LARGE SCALE GENOMIC DNA]</scope>
    <source>
        <strain evidence="3 4">MIT 97-6194</strain>
    </source>
</reference>
<dbReference type="RefSeq" id="WP_034570331.1">
    <property type="nucleotide sequence ID" value="NZ_JRMP02000012.1"/>
</dbReference>
<comment type="caution">
    <text evidence="3">The sequence shown here is derived from an EMBL/GenBank/DDBJ whole genome shotgun (WGS) entry which is preliminary data.</text>
</comment>
<dbReference type="STRING" id="1548018.LS64_02840"/>
<feature type="transmembrane region" description="Helical" evidence="1">
    <location>
        <begin position="22"/>
        <end position="44"/>
    </location>
</feature>
<gene>
    <name evidence="2" type="ORF">DCO61_09205</name>
    <name evidence="3" type="ORF">LS64_007900</name>
</gene>
<sequence>MTIILDTKDDFNAEIARKIRKMLLVGLIVYYVCVLLSIFVGGVGSDEDVESFSSYRFYSNPYSEFLDREINRQYATKNDVSMLPTIINFIGLVATIYFLVGVKKLSNFTCTPLFRYFVSGIILCVMYVVFIVILFFSVMDSDNVGLRGLSAAFGGIISLAFMIYTMYLQYKIADAFRQISGLEVFMRAFKFIVASDVIITIFFVYFISSLLWNGLNLASIFDGGMGWLFLVLFSSILSFIAQILFILGVYSIKSMNVRN</sequence>
<accession>A0A099BAL0</accession>
<reference evidence="2 5" key="4">
    <citation type="submission" date="2019-12" db="EMBL/GenBank/DDBJ databases">
        <title>Multi-Generational Helicobacter saguini Isolates.</title>
        <authorList>
            <person name="Mannion A."/>
            <person name="Shen Z."/>
            <person name="Fox J.G."/>
        </authorList>
    </citation>
    <scope>NUCLEOTIDE SEQUENCE [LARGE SCALE GENOMIC DNA]</scope>
    <source>
        <strain evidence="2">16-048</strain>
        <strain evidence="5">16-048 (F4)</strain>
    </source>
</reference>
<evidence type="ECO:0000313" key="3">
    <source>
        <dbReference type="EMBL" id="TLD93707.1"/>
    </source>
</evidence>
<feature type="transmembrane region" description="Helical" evidence="1">
    <location>
        <begin position="227"/>
        <end position="250"/>
    </location>
</feature>
<dbReference type="EMBL" id="QBIU01000002">
    <property type="protein sequence ID" value="MWV70169.1"/>
    <property type="molecule type" value="Genomic_DNA"/>
</dbReference>
<keyword evidence="4" id="KW-1185">Reference proteome</keyword>
<organism evidence="3 4">
    <name type="scientific">Helicobacter saguini</name>
    <dbReference type="NCBI Taxonomy" id="1548018"/>
    <lineage>
        <taxon>Bacteria</taxon>
        <taxon>Pseudomonadati</taxon>
        <taxon>Campylobacterota</taxon>
        <taxon>Epsilonproteobacteria</taxon>
        <taxon>Campylobacterales</taxon>
        <taxon>Helicobacteraceae</taxon>
        <taxon>Helicobacter</taxon>
    </lineage>
</organism>
<dbReference type="Proteomes" id="UP000477070">
    <property type="component" value="Unassembled WGS sequence"/>
</dbReference>
<protein>
    <submittedName>
        <fullName evidence="3">Uncharacterized protein</fullName>
    </submittedName>
</protein>
<evidence type="ECO:0000313" key="2">
    <source>
        <dbReference type="EMBL" id="MWV70169.1"/>
    </source>
</evidence>
<name>A0A099BAL0_9HELI</name>
<feature type="transmembrane region" description="Helical" evidence="1">
    <location>
        <begin position="148"/>
        <end position="167"/>
    </location>
</feature>
<feature type="transmembrane region" description="Helical" evidence="1">
    <location>
        <begin position="114"/>
        <end position="136"/>
    </location>
</feature>
<evidence type="ECO:0000313" key="4">
    <source>
        <dbReference type="Proteomes" id="UP000029714"/>
    </source>
</evidence>
<evidence type="ECO:0000313" key="5">
    <source>
        <dbReference type="Proteomes" id="UP000477070"/>
    </source>
</evidence>
<keyword evidence="1" id="KW-0472">Membrane</keyword>